<dbReference type="Gene3D" id="3.30.1370.60">
    <property type="entry name" value="Hypothetical oxidoreductase yiak, domain 2"/>
    <property type="match status" value="1"/>
</dbReference>
<dbReference type="SUPFAM" id="SSF89733">
    <property type="entry name" value="L-sulfolactate dehydrogenase-like"/>
    <property type="match status" value="1"/>
</dbReference>
<dbReference type="PANTHER" id="PTHR11091:SF0">
    <property type="entry name" value="MALATE DEHYDROGENASE"/>
    <property type="match status" value="1"/>
</dbReference>
<dbReference type="Proteomes" id="UP000078558">
    <property type="component" value="Chromosome I"/>
</dbReference>
<protein>
    <submittedName>
        <fullName evidence="3">Hypothetical oxidoreductase, YbiC homolog</fullName>
    </submittedName>
</protein>
<dbReference type="Pfam" id="PF02615">
    <property type="entry name" value="Ldh_2"/>
    <property type="match status" value="1"/>
</dbReference>
<evidence type="ECO:0000313" key="4">
    <source>
        <dbReference type="EMBL" id="SOE46823.1"/>
    </source>
</evidence>
<dbReference type="STRING" id="1851544.ODI_04283"/>
<reference evidence="3 5" key="1">
    <citation type="submission" date="2016-06" db="EMBL/GenBank/DDBJ databases">
        <authorList>
            <person name="Kjaerup R.B."/>
            <person name="Dalgaard T.S."/>
            <person name="Juul-Madsen H.R."/>
        </authorList>
    </citation>
    <scope>NUCLEOTIDE SEQUENCE [LARGE SCALE GENOMIC DNA]</scope>
    <source>
        <strain evidence="3">Orrdi1</strain>
    </source>
</reference>
<gene>
    <name evidence="3" type="ORF">ODI_04283</name>
    <name evidence="4" type="ORF">ODI_R0485</name>
</gene>
<evidence type="ECO:0000256" key="2">
    <source>
        <dbReference type="ARBA" id="ARBA00023002"/>
    </source>
</evidence>
<dbReference type="AlphaFoldDB" id="A0A1C3K4T0"/>
<dbReference type="InterPro" id="IPR036111">
    <property type="entry name" value="Mal/L-sulfo/L-lacto_DH-like_sf"/>
</dbReference>
<dbReference type="EMBL" id="FLRC01000033">
    <property type="protein sequence ID" value="SBT26510.1"/>
    <property type="molecule type" value="Genomic_DNA"/>
</dbReference>
<dbReference type="InterPro" id="IPR003767">
    <property type="entry name" value="Malate/L-lactate_DH-like"/>
</dbReference>
<organism evidence="3 5">
    <name type="scientific">Orrella dioscoreae</name>
    <dbReference type="NCBI Taxonomy" id="1851544"/>
    <lineage>
        <taxon>Bacteria</taxon>
        <taxon>Pseudomonadati</taxon>
        <taxon>Pseudomonadota</taxon>
        <taxon>Betaproteobacteria</taxon>
        <taxon>Burkholderiales</taxon>
        <taxon>Alcaligenaceae</taxon>
        <taxon>Orrella</taxon>
    </lineage>
</organism>
<reference evidence="4 5" key="2">
    <citation type="submission" date="2017-08" db="EMBL/GenBank/DDBJ databases">
        <authorList>
            <person name="de Groot N.N."/>
        </authorList>
    </citation>
    <scope>NUCLEOTIDE SEQUENCE [LARGE SCALE GENOMIC DNA]</scope>
    <source>
        <strain evidence="4">Orrdi1</strain>
    </source>
</reference>
<proteinExistence type="inferred from homology"/>
<dbReference type="PANTHER" id="PTHR11091">
    <property type="entry name" value="OXIDOREDUCTASE-RELATED"/>
    <property type="match status" value="1"/>
</dbReference>
<dbReference type="Gene3D" id="1.10.1530.10">
    <property type="match status" value="1"/>
</dbReference>
<keyword evidence="2" id="KW-0560">Oxidoreductase</keyword>
<dbReference type="GO" id="GO:0016491">
    <property type="term" value="F:oxidoreductase activity"/>
    <property type="evidence" value="ECO:0007669"/>
    <property type="project" value="UniProtKB-KW"/>
</dbReference>
<evidence type="ECO:0000313" key="5">
    <source>
        <dbReference type="Proteomes" id="UP000078558"/>
    </source>
</evidence>
<comment type="similarity">
    <text evidence="1">Belongs to the LDH2/MDH2 oxidoreductase family.</text>
</comment>
<dbReference type="KEGG" id="odi:ODI_R0485"/>
<name>A0A1C3K4T0_9BURK</name>
<keyword evidence="5" id="KW-1185">Reference proteome</keyword>
<evidence type="ECO:0000313" key="3">
    <source>
        <dbReference type="EMBL" id="SBT26510.1"/>
    </source>
</evidence>
<sequence>MDVSSNAVTVTLEEARSFGAALVRAQGAPEDIAQDVAEHLVEADRVGYTSHGLSILGSYRKALDAGLLDPQGRAERVNDRGTLLAFEGHHGYGQHVGRDVFKQGIARTRERGQCILTLRNSHHLGRMGHYGEMCAHAGFVLLAFTNVIDRNPTVAPFGGAQARMTTNPLCFAGPLPDGRPPLIVDMATSTIAVNKARVLAAQGSEAPAGALIDAEGRATTNPGALFTDPPGALLPFGGHKGYALGLVAELLAGVLSGGGTIQPERPRRGAATNNLFALILDPQVDFQSDWRTHEVGAFIDYLLDTPPQPGVDRVQYPGEYEAGNRAKHATHLTFDAAIWQGLSTLAHDLSVPLPAHRTDPA</sequence>
<evidence type="ECO:0000256" key="1">
    <source>
        <dbReference type="ARBA" id="ARBA00006056"/>
    </source>
</evidence>
<dbReference type="EMBL" id="LT907988">
    <property type="protein sequence ID" value="SOE46823.1"/>
    <property type="molecule type" value="Genomic_DNA"/>
</dbReference>
<dbReference type="InterPro" id="IPR043144">
    <property type="entry name" value="Mal/L-sulf/L-lact_DH-like_ah"/>
</dbReference>
<accession>A0A1C3K4T0</accession>
<dbReference type="InterPro" id="IPR043143">
    <property type="entry name" value="Mal/L-sulf/L-lact_DH-like_NADP"/>
</dbReference>